<evidence type="ECO:0000313" key="7">
    <source>
        <dbReference type="EMBL" id="HHF08365.1"/>
    </source>
</evidence>
<dbReference type="PROSITE" id="PS01109">
    <property type="entry name" value="RIBOSOMAL_L10"/>
    <property type="match status" value="1"/>
</dbReference>
<dbReference type="PANTHER" id="PTHR11560">
    <property type="entry name" value="39S RIBOSOMAL PROTEIN L10, MITOCHONDRIAL"/>
    <property type="match status" value="1"/>
</dbReference>
<evidence type="ECO:0000256" key="3">
    <source>
        <dbReference type="ARBA" id="ARBA00023274"/>
    </source>
</evidence>
<evidence type="ECO:0000256" key="6">
    <source>
        <dbReference type="SAM" id="Phobius"/>
    </source>
</evidence>
<organism evidence="7">
    <name type="scientific">Kosmotoga arenicorallina</name>
    <dbReference type="NCBI Taxonomy" id="688066"/>
    <lineage>
        <taxon>Bacteria</taxon>
        <taxon>Thermotogati</taxon>
        <taxon>Thermotogota</taxon>
        <taxon>Thermotogae</taxon>
        <taxon>Kosmotogales</taxon>
        <taxon>Kosmotogaceae</taxon>
        <taxon>Kosmotoga</taxon>
    </lineage>
</organism>
<comment type="similarity">
    <text evidence="1 5">Belongs to the universal ribosomal protein uL10 family.</text>
</comment>
<keyword evidence="3 5" id="KW-0687">Ribonucleoprotein</keyword>
<sequence>MFTRAQKEKFVQELADKLEKSSLILFTDYKGLTVAQISELRGKLFERYDNKAKYRIVKNTLLRLALRKAGYNEEEWINDVHETTAVLMVSEDDPVEAVKIIYDFTNASKNKLPVLRGFYLEGKYFDESKVADIAKLPSREQLIAMVVGGIAAPISGLAYTLNGVLTKLLYALNAIRDKKSE</sequence>
<proteinExistence type="inferred from homology"/>
<evidence type="ECO:0000256" key="4">
    <source>
        <dbReference type="ARBA" id="ARBA00035202"/>
    </source>
</evidence>
<dbReference type="GO" id="GO:0006412">
    <property type="term" value="P:translation"/>
    <property type="evidence" value="ECO:0007669"/>
    <property type="project" value="UniProtKB-UniRule"/>
</dbReference>
<gene>
    <name evidence="5" type="primary">rplJ</name>
    <name evidence="7" type="ORF">ENL26_01160</name>
</gene>
<keyword evidence="2 5" id="KW-0689">Ribosomal protein</keyword>
<protein>
    <recommendedName>
        <fullName evidence="4 5">Large ribosomal subunit protein uL10</fullName>
    </recommendedName>
</protein>
<comment type="function">
    <text evidence="5">Forms part of the ribosomal stalk, playing a central role in the interaction of the ribosome with GTP-bound translation factors.</text>
</comment>
<dbReference type="GO" id="GO:0003735">
    <property type="term" value="F:structural constituent of ribosome"/>
    <property type="evidence" value="ECO:0007669"/>
    <property type="project" value="InterPro"/>
</dbReference>
<dbReference type="InterPro" id="IPR001790">
    <property type="entry name" value="Ribosomal_uL10"/>
</dbReference>
<evidence type="ECO:0000256" key="1">
    <source>
        <dbReference type="ARBA" id="ARBA00008889"/>
    </source>
</evidence>
<dbReference type="NCBIfam" id="NF000955">
    <property type="entry name" value="PRK00099.1-1"/>
    <property type="match status" value="1"/>
</dbReference>
<dbReference type="Gene3D" id="3.30.70.1730">
    <property type="match status" value="1"/>
</dbReference>
<dbReference type="HAMAP" id="MF_00362">
    <property type="entry name" value="Ribosomal_uL10"/>
    <property type="match status" value="1"/>
</dbReference>
<dbReference type="InterPro" id="IPR047865">
    <property type="entry name" value="Ribosomal_uL10_bac_type"/>
</dbReference>
<dbReference type="Gene3D" id="6.10.250.290">
    <property type="match status" value="1"/>
</dbReference>
<dbReference type="EMBL" id="DRTH01000064">
    <property type="protein sequence ID" value="HHF08365.1"/>
    <property type="molecule type" value="Genomic_DNA"/>
</dbReference>
<evidence type="ECO:0000256" key="5">
    <source>
        <dbReference type="HAMAP-Rule" id="MF_00362"/>
    </source>
</evidence>
<dbReference type="SUPFAM" id="SSF160369">
    <property type="entry name" value="Ribosomal protein L10-like"/>
    <property type="match status" value="1"/>
</dbReference>
<evidence type="ECO:0000256" key="2">
    <source>
        <dbReference type="ARBA" id="ARBA00022980"/>
    </source>
</evidence>
<keyword evidence="6" id="KW-0472">Membrane</keyword>
<comment type="caution">
    <text evidence="7">The sequence shown here is derived from an EMBL/GenBank/DDBJ whole genome shotgun (WGS) entry which is preliminary data.</text>
</comment>
<dbReference type="GO" id="GO:0015934">
    <property type="term" value="C:large ribosomal subunit"/>
    <property type="evidence" value="ECO:0007669"/>
    <property type="project" value="InterPro"/>
</dbReference>
<accession>A0A7C5DUS7</accession>
<keyword evidence="5" id="KW-0694">RNA-binding</keyword>
<dbReference type="InterPro" id="IPR043141">
    <property type="entry name" value="Ribosomal_uL10-like_sf"/>
</dbReference>
<dbReference type="Proteomes" id="UP000886129">
    <property type="component" value="Unassembled WGS sequence"/>
</dbReference>
<keyword evidence="6" id="KW-1133">Transmembrane helix</keyword>
<keyword evidence="6" id="KW-0812">Transmembrane</keyword>
<dbReference type="CDD" id="cd05797">
    <property type="entry name" value="Ribosomal_L10"/>
    <property type="match status" value="1"/>
</dbReference>
<comment type="subunit">
    <text evidence="5">Part of the ribosomal stalk of the 50S ribosomal subunit. The N-terminus interacts with L11 and the large rRNA to form the base of the stalk. The C-terminus forms an elongated spine to which L12 dimers bind in a sequential fashion forming a multimeric L10(L12)X complex.</text>
</comment>
<reference evidence="7" key="1">
    <citation type="journal article" date="2020" name="mSystems">
        <title>Genome- and Community-Level Interaction Insights into Carbon Utilization and Element Cycling Functions of Hydrothermarchaeota in Hydrothermal Sediment.</title>
        <authorList>
            <person name="Zhou Z."/>
            <person name="Liu Y."/>
            <person name="Xu W."/>
            <person name="Pan J."/>
            <person name="Luo Z.H."/>
            <person name="Li M."/>
        </authorList>
    </citation>
    <scope>NUCLEOTIDE SEQUENCE [LARGE SCALE GENOMIC DNA]</scope>
    <source>
        <strain evidence="7">HyVt-80</strain>
    </source>
</reference>
<dbReference type="AlphaFoldDB" id="A0A7C5DUS7"/>
<keyword evidence="5" id="KW-0699">rRNA-binding</keyword>
<feature type="transmembrane region" description="Helical" evidence="6">
    <location>
        <begin position="142"/>
        <end position="161"/>
    </location>
</feature>
<dbReference type="InterPro" id="IPR002363">
    <property type="entry name" value="Ribosomal_uL10_CS_bac"/>
</dbReference>
<name>A0A7C5DUS7_9BACT</name>
<dbReference type="InterPro" id="IPR022973">
    <property type="entry name" value="Ribosomal_uL10_bac"/>
</dbReference>
<dbReference type="GO" id="GO:0070180">
    <property type="term" value="F:large ribosomal subunit rRNA binding"/>
    <property type="evidence" value="ECO:0007669"/>
    <property type="project" value="UniProtKB-UniRule"/>
</dbReference>
<dbReference type="Pfam" id="PF00466">
    <property type="entry name" value="Ribosomal_L10"/>
    <property type="match status" value="1"/>
</dbReference>